<accession>A0A3S5A411</accession>
<comment type="caution">
    <text evidence="2">The sequence shown here is derived from an EMBL/GenBank/DDBJ whole genome shotgun (WGS) entry which is preliminary data.</text>
</comment>
<dbReference type="EMBL" id="CAAALY010040708">
    <property type="protein sequence ID" value="VEL19239.1"/>
    <property type="molecule type" value="Genomic_DNA"/>
</dbReference>
<evidence type="ECO:0000313" key="2">
    <source>
        <dbReference type="EMBL" id="VEL19239.1"/>
    </source>
</evidence>
<proteinExistence type="predicted"/>
<feature type="region of interest" description="Disordered" evidence="1">
    <location>
        <begin position="65"/>
        <end position="84"/>
    </location>
</feature>
<evidence type="ECO:0000256" key="1">
    <source>
        <dbReference type="SAM" id="MobiDB-lite"/>
    </source>
</evidence>
<sequence>MPAKRLRMYHIDGPTLQMMMHRMDSGRDASHSTQATCQRFLSGFVACESAVRRYLVARQAGPLPYPPLPGTEAVESESGRRCDA</sequence>
<dbReference type="Proteomes" id="UP000784294">
    <property type="component" value="Unassembled WGS sequence"/>
</dbReference>
<gene>
    <name evidence="2" type="ORF">PXEA_LOCUS12679</name>
</gene>
<dbReference type="AlphaFoldDB" id="A0A3S5A411"/>
<name>A0A3S5A411_9PLAT</name>
<protein>
    <submittedName>
        <fullName evidence="2">Uncharacterized protein</fullName>
    </submittedName>
</protein>
<evidence type="ECO:0000313" key="3">
    <source>
        <dbReference type="Proteomes" id="UP000784294"/>
    </source>
</evidence>
<reference evidence="2" key="1">
    <citation type="submission" date="2018-11" db="EMBL/GenBank/DDBJ databases">
        <authorList>
            <consortium name="Pathogen Informatics"/>
        </authorList>
    </citation>
    <scope>NUCLEOTIDE SEQUENCE</scope>
</reference>
<organism evidence="2 3">
    <name type="scientific">Protopolystoma xenopodis</name>
    <dbReference type="NCBI Taxonomy" id="117903"/>
    <lineage>
        <taxon>Eukaryota</taxon>
        <taxon>Metazoa</taxon>
        <taxon>Spiralia</taxon>
        <taxon>Lophotrochozoa</taxon>
        <taxon>Platyhelminthes</taxon>
        <taxon>Monogenea</taxon>
        <taxon>Polyopisthocotylea</taxon>
        <taxon>Polystomatidea</taxon>
        <taxon>Polystomatidae</taxon>
        <taxon>Protopolystoma</taxon>
    </lineage>
</organism>
<keyword evidence="3" id="KW-1185">Reference proteome</keyword>